<dbReference type="Pfam" id="PF12156">
    <property type="entry name" value="ATPase-cat_bd"/>
    <property type="match status" value="1"/>
</dbReference>
<dbReference type="PRINTS" id="PR00943">
    <property type="entry name" value="CUATPASE"/>
</dbReference>
<feature type="transmembrane region" description="Helical" evidence="15">
    <location>
        <begin position="784"/>
        <end position="802"/>
    </location>
</feature>
<dbReference type="GO" id="GO:0005886">
    <property type="term" value="C:plasma membrane"/>
    <property type="evidence" value="ECO:0007669"/>
    <property type="project" value="UniProtKB-SubCell"/>
</dbReference>
<dbReference type="Gene3D" id="2.70.150.10">
    <property type="entry name" value="Calcium-transporting ATPase, cytoplasmic transduction domain A"/>
    <property type="match status" value="1"/>
</dbReference>
<dbReference type="InterPro" id="IPR027256">
    <property type="entry name" value="P-typ_ATPase_IB"/>
</dbReference>
<evidence type="ECO:0000256" key="12">
    <source>
        <dbReference type="ARBA" id="ARBA00022989"/>
    </source>
</evidence>
<evidence type="ECO:0000256" key="4">
    <source>
        <dbReference type="ARBA" id="ARBA00022475"/>
    </source>
</evidence>
<comment type="similarity">
    <text evidence="2">Belongs to the cation transport ATPase (P-type) (TC 3.A.3) family. Type IB subfamily.</text>
</comment>
<protein>
    <submittedName>
        <fullName evidence="17">Putative Heavy metal translocating P-type ATPase</fullName>
    </submittedName>
</protein>
<dbReference type="InterPro" id="IPR023214">
    <property type="entry name" value="HAD_sf"/>
</dbReference>
<keyword evidence="7" id="KW-0479">Metal-binding</keyword>
<dbReference type="PROSITE" id="PS50846">
    <property type="entry name" value="HMA_2"/>
    <property type="match status" value="1"/>
</dbReference>
<evidence type="ECO:0000259" key="16">
    <source>
        <dbReference type="PROSITE" id="PS50846"/>
    </source>
</evidence>
<dbReference type="GO" id="GO:0005524">
    <property type="term" value="F:ATP binding"/>
    <property type="evidence" value="ECO:0007669"/>
    <property type="project" value="UniProtKB-KW"/>
</dbReference>
<sequence length="805" mass="87554">MAEQEGDCYHCGLPVPPHTDFSVLISSQQRHMCCRGCLAVAQAIVDNGLSDYYQNRTAMPASGQEVLPEVLQKLALYDHPEIQRSFVIQAGEYAKEAVLILEGITCAACVWLNERHLRQLTGVLTVDVNYSSHRARVSWDARYINLSRILQEIQLLGYNAHPYNARQADEYRQQRRKKELQRLAIAGIASAQVMMIAVALYAGSRYGIDASTQKLLRWFSLFLILPVVFFAATPFYRSAWSGLRSKHLNMDVPVSLAILSAFVGSLWVTMMGGTAVYYDTIAMFTLFLLASRMLETGAQEKSVEAAENLLKLQPAMALRVRDGQQEYVPVLELLVGDHILVKAGETFAADGEVLDGQTSADEALLTGESRPVIKQSGAKVIAGSINLDSPVVIRVGGVGEHTVLAGIVRLVDKAQAEKPKIAQLADQVAAWFTWGLLGFALLVYLFWLWHDRQRAFEIVLSVLVVTCPCALSLAVPAALAASGSHLIRQGILVMRGHALETLAHVNHVVFDKTGTLTMGKPQIVAVFPLSEIDEAQSIRLAASLEQASSHPVAQAFLSRVSKQSLFAVDHISNTPGQGISARIEGKSYQLGNALFVGHGDSTMEAEQILAFPGATCVWLRDEKNLLALFVLQDRLRDDALIAIQTLQGRGMTLSILSGDAESAVAYTARQLNVNNYYYGQSPAHKLNYIKSLQAEGAVVAMVGDGVNDAPVLAGAQVSFAVGTGVDVTSQSSDIVLLSSRLLDVAGAIETSMATRKVMHQNLWWALVYNLVALPMAALGYVSPWLAALGMSFSSLIVVLNALRLR</sequence>
<evidence type="ECO:0000256" key="6">
    <source>
        <dbReference type="ARBA" id="ARBA00022692"/>
    </source>
</evidence>
<evidence type="ECO:0000256" key="8">
    <source>
        <dbReference type="ARBA" id="ARBA00022741"/>
    </source>
</evidence>
<evidence type="ECO:0000256" key="9">
    <source>
        <dbReference type="ARBA" id="ARBA00022840"/>
    </source>
</evidence>
<evidence type="ECO:0000256" key="15">
    <source>
        <dbReference type="SAM" id="Phobius"/>
    </source>
</evidence>
<evidence type="ECO:0000256" key="5">
    <source>
        <dbReference type="ARBA" id="ARBA00022553"/>
    </source>
</evidence>
<dbReference type="Gene3D" id="3.40.1110.10">
    <property type="entry name" value="Calcium-transporting ATPase, cytoplasmic domain N"/>
    <property type="match status" value="1"/>
</dbReference>
<dbReference type="GO" id="GO:0043682">
    <property type="term" value="F:P-type divalent copper transporter activity"/>
    <property type="evidence" value="ECO:0007669"/>
    <property type="project" value="TreeGrafter"/>
</dbReference>
<keyword evidence="10" id="KW-0460">Magnesium</keyword>
<keyword evidence="12 15" id="KW-1133">Transmembrane helix</keyword>
<comment type="caution">
    <text evidence="17">The sequence shown here is derived from an EMBL/GenBank/DDBJ whole genome shotgun (WGS) entry which is preliminary data.</text>
</comment>
<dbReference type="InterPro" id="IPR008250">
    <property type="entry name" value="ATPase_P-typ_transduc_dom_A_sf"/>
</dbReference>
<dbReference type="Pfam" id="PF00403">
    <property type="entry name" value="HMA"/>
    <property type="match status" value="1"/>
</dbReference>
<dbReference type="SUPFAM" id="SSF81653">
    <property type="entry name" value="Calcium ATPase, transduction domain A"/>
    <property type="match status" value="1"/>
</dbReference>
<dbReference type="GO" id="GO:0055070">
    <property type="term" value="P:copper ion homeostasis"/>
    <property type="evidence" value="ECO:0007669"/>
    <property type="project" value="TreeGrafter"/>
</dbReference>
<feature type="transmembrane region" description="Helical" evidence="15">
    <location>
        <begin position="215"/>
        <end position="236"/>
    </location>
</feature>
<dbReference type="SFLD" id="SFLDF00027">
    <property type="entry name" value="p-type_atpase"/>
    <property type="match status" value="1"/>
</dbReference>
<dbReference type="Gene3D" id="3.30.70.100">
    <property type="match status" value="1"/>
</dbReference>
<evidence type="ECO:0000256" key="11">
    <source>
        <dbReference type="ARBA" id="ARBA00022967"/>
    </source>
</evidence>
<dbReference type="NCBIfam" id="TIGR01511">
    <property type="entry name" value="ATPase-IB1_Cu"/>
    <property type="match status" value="1"/>
</dbReference>
<dbReference type="CDD" id="cd00371">
    <property type="entry name" value="HMA"/>
    <property type="match status" value="1"/>
</dbReference>
<feature type="transmembrane region" description="Helical" evidence="15">
    <location>
        <begin position="761"/>
        <end position="778"/>
    </location>
</feature>
<evidence type="ECO:0000256" key="14">
    <source>
        <dbReference type="ARBA" id="ARBA00023136"/>
    </source>
</evidence>
<feature type="transmembrane region" description="Helical" evidence="15">
    <location>
        <begin position="428"/>
        <end position="449"/>
    </location>
</feature>
<evidence type="ECO:0000256" key="10">
    <source>
        <dbReference type="ARBA" id="ARBA00022842"/>
    </source>
</evidence>
<evidence type="ECO:0000256" key="1">
    <source>
        <dbReference type="ARBA" id="ARBA00004651"/>
    </source>
</evidence>
<dbReference type="Pfam" id="PF00702">
    <property type="entry name" value="Hydrolase"/>
    <property type="match status" value="1"/>
</dbReference>
<gene>
    <name evidence="17" type="ORF">CARN7_1019</name>
</gene>
<dbReference type="InterPro" id="IPR001757">
    <property type="entry name" value="P_typ_ATPase"/>
</dbReference>
<dbReference type="PANTHER" id="PTHR43520:SF5">
    <property type="entry name" value="CATION-TRANSPORTING P-TYPE ATPASE-RELATED"/>
    <property type="match status" value="1"/>
</dbReference>
<keyword evidence="8" id="KW-0547">Nucleotide-binding</keyword>
<dbReference type="InterPro" id="IPR006121">
    <property type="entry name" value="HMA_dom"/>
</dbReference>
<accession>E6QSN0</accession>
<dbReference type="InterPro" id="IPR021993">
    <property type="entry name" value="ATPase-cat-bd"/>
</dbReference>
<feature type="transmembrane region" description="Helical" evidence="15">
    <location>
        <begin position="248"/>
        <end position="269"/>
    </location>
</feature>
<dbReference type="GO" id="GO:0005507">
    <property type="term" value="F:copper ion binding"/>
    <property type="evidence" value="ECO:0007669"/>
    <property type="project" value="TreeGrafter"/>
</dbReference>
<dbReference type="SFLD" id="SFLDS00003">
    <property type="entry name" value="Haloacid_Dehalogenase"/>
    <property type="match status" value="1"/>
</dbReference>
<dbReference type="PROSITE" id="PS00154">
    <property type="entry name" value="ATPASE_E1_E2"/>
    <property type="match status" value="1"/>
</dbReference>
<keyword evidence="5" id="KW-0597">Phosphoprotein</keyword>
<feature type="domain" description="HMA" evidence="16">
    <location>
        <begin position="95"/>
        <end position="161"/>
    </location>
</feature>
<evidence type="ECO:0000256" key="2">
    <source>
        <dbReference type="ARBA" id="ARBA00006024"/>
    </source>
</evidence>
<dbReference type="NCBIfam" id="TIGR01525">
    <property type="entry name" value="ATPase-IB_hvy"/>
    <property type="match status" value="1"/>
</dbReference>
<keyword evidence="3" id="KW-0813">Transport</keyword>
<evidence type="ECO:0000256" key="3">
    <source>
        <dbReference type="ARBA" id="ARBA00022448"/>
    </source>
</evidence>
<dbReference type="AlphaFoldDB" id="E6QSN0"/>
<dbReference type="EMBL" id="CABR01000076">
    <property type="protein sequence ID" value="CBI10252.1"/>
    <property type="molecule type" value="Genomic_DNA"/>
</dbReference>
<dbReference type="SUPFAM" id="SSF55008">
    <property type="entry name" value="HMA, heavy metal-associated domain"/>
    <property type="match status" value="1"/>
</dbReference>
<keyword evidence="13" id="KW-0406">Ion transport</keyword>
<proteinExistence type="inferred from homology"/>
<dbReference type="SUPFAM" id="SSF81665">
    <property type="entry name" value="Calcium ATPase, transmembrane domain M"/>
    <property type="match status" value="1"/>
</dbReference>
<dbReference type="InterPro" id="IPR018303">
    <property type="entry name" value="ATPase_P-typ_P_site"/>
</dbReference>
<dbReference type="PANTHER" id="PTHR43520">
    <property type="entry name" value="ATP7, ISOFORM B"/>
    <property type="match status" value="1"/>
</dbReference>
<evidence type="ECO:0000313" key="17">
    <source>
        <dbReference type="EMBL" id="CBI10252.1"/>
    </source>
</evidence>
<name>E6QSN0_9ZZZZ</name>
<keyword evidence="14 15" id="KW-0472">Membrane</keyword>
<dbReference type="Pfam" id="PF00122">
    <property type="entry name" value="E1-E2_ATPase"/>
    <property type="match status" value="1"/>
</dbReference>
<keyword evidence="9" id="KW-0067">ATP-binding</keyword>
<dbReference type="PRINTS" id="PR00119">
    <property type="entry name" value="CATATPASE"/>
</dbReference>
<dbReference type="GO" id="GO:0016887">
    <property type="term" value="F:ATP hydrolysis activity"/>
    <property type="evidence" value="ECO:0007669"/>
    <property type="project" value="InterPro"/>
</dbReference>
<dbReference type="NCBIfam" id="TIGR01512">
    <property type="entry name" value="ATPase-IB2_Cd"/>
    <property type="match status" value="1"/>
</dbReference>
<dbReference type="InterPro" id="IPR036412">
    <property type="entry name" value="HAD-like_sf"/>
</dbReference>
<dbReference type="SUPFAM" id="SSF56784">
    <property type="entry name" value="HAD-like"/>
    <property type="match status" value="1"/>
</dbReference>
<dbReference type="NCBIfam" id="TIGR01494">
    <property type="entry name" value="ATPase_P-type"/>
    <property type="match status" value="1"/>
</dbReference>
<dbReference type="Gene3D" id="3.40.50.1000">
    <property type="entry name" value="HAD superfamily/HAD-like"/>
    <property type="match status" value="1"/>
</dbReference>
<evidence type="ECO:0000256" key="7">
    <source>
        <dbReference type="ARBA" id="ARBA00022723"/>
    </source>
</evidence>
<dbReference type="InterPro" id="IPR044492">
    <property type="entry name" value="P_typ_ATPase_HD_dom"/>
</dbReference>
<keyword evidence="4" id="KW-1003">Cell membrane</keyword>
<dbReference type="InterPro" id="IPR023298">
    <property type="entry name" value="ATPase_P-typ_TM_dom_sf"/>
</dbReference>
<dbReference type="SFLD" id="SFLDG00002">
    <property type="entry name" value="C1.7:_P-type_atpase_like"/>
    <property type="match status" value="1"/>
</dbReference>
<dbReference type="InterPro" id="IPR023299">
    <property type="entry name" value="ATPase_P-typ_cyto_dom_N"/>
</dbReference>
<keyword evidence="11" id="KW-1278">Translocase</keyword>
<feature type="transmembrane region" description="Helical" evidence="15">
    <location>
        <begin position="183"/>
        <end position="203"/>
    </location>
</feature>
<comment type="subcellular location">
    <subcellularLocation>
        <location evidence="1">Cell membrane</location>
        <topology evidence="1">Multi-pass membrane protein</topology>
    </subcellularLocation>
</comment>
<reference evidence="17" key="1">
    <citation type="submission" date="2009-10" db="EMBL/GenBank/DDBJ databases">
        <title>Diversity of trophic interactions inside an arsenic-rich microbial ecosystem.</title>
        <authorList>
            <person name="Bertin P.N."/>
            <person name="Heinrich-Salmeron A."/>
            <person name="Pelletier E."/>
            <person name="Goulhen-Chollet F."/>
            <person name="Arsene-Ploetze F."/>
            <person name="Gallien S."/>
            <person name="Calteau A."/>
            <person name="Vallenet D."/>
            <person name="Casiot C."/>
            <person name="Chane-Woon-Ming B."/>
            <person name="Giloteaux L."/>
            <person name="Barakat M."/>
            <person name="Bonnefoy V."/>
            <person name="Bruneel O."/>
            <person name="Chandler M."/>
            <person name="Cleiss J."/>
            <person name="Duran R."/>
            <person name="Elbaz-Poulichet F."/>
            <person name="Fonknechten N."/>
            <person name="Lauga B."/>
            <person name="Mornico D."/>
            <person name="Ortet P."/>
            <person name="Schaeffer C."/>
            <person name="Siguier P."/>
            <person name="Alexander Thil Smith A."/>
            <person name="Van Dorsselaer A."/>
            <person name="Weissenbach J."/>
            <person name="Medigue C."/>
            <person name="Le Paslier D."/>
        </authorList>
    </citation>
    <scope>NUCLEOTIDE SEQUENCE</scope>
</reference>
<dbReference type="InterPro" id="IPR036163">
    <property type="entry name" value="HMA_dom_sf"/>
</dbReference>
<dbReference type="FunFam" id="2.70.150.10:FF:000002">
    <property type="entry name" value="Copper-transporting ATPase 1, putative"/>
    <property type="match status" value="1"/>
</dbReference>
<dbReference type="CDD" id="cd02079">
    <property type="entry name" value="P-type_ATPase_HM"/>
    <property type="match status" value="1"/>
</dbReference>
<organism evidence="17">
    <name type="scientific">mine drainage metagenome</name>
    <dbReference type="NCBI Taxonomy" id="410659"/>
    <lineage>
        <taxon>unclassified sequences</taxon>
        <taxon>metagenomes</taxon>
        <taxon>ecological metagenomes</taxon>
    </lineage>
</organism>
<evidence type="ECO:0000256" key="13">
    <source>
        <dbReference type="ARBA" id="ARBA00023065"/>
    </source>
</evidence>
<dbReference type="InterPro" id="IPR059000">
    <property type="entry name" value="ATPase_P-type_domA"/>
</dbReference>
<feature type="transmembrane region" description="Helical" evidence="15">
    <location>
        <begin position="455"/>
        <end position="479"/>
    </location>
</feature>
<keyword evidence="6 15" id="KW-0812">Transmembrane</keyword>